<keyword evidence="4 6" id="KW-0378">Hydrolase</keyword>
<dbReference type="eggNOG" id="COG1404">
    <property type="taxonomic scope" value="Bacteria"/>
</dbReference>
<dbReference type="STRING" id="755732.Fluta_3513"/>
<dbReference type="InterPro" id="IPR015500">
    <property type="entry name" value="Peptidase_S8_subtilisin-rel"/>
</dbReference>
<dbReference type="GO" id="GO:0006508">
    <property type="term" value="P:proteolysis"/>
    <property type="evidence" value="ECO:0007669"/>
    <property type="project" value="UniProtKB-KW"/>
</dbReference>
<dbReference type="PROSITE" id="PS51892">
    <property type="entry name" value="SUBTILASE"/>
    <property type="match status" value="1"/>
</dbReference>
<dbReference type="SUPFAM" id="SSF52743">
    <property type="entry name" value="Subtilisin-like"/>
    <property type="match status" value="1"/>
</dbReference>
<evidence type="ECO:0000256" key="2">
    <source>
        <dbReference type="ARBA" id="ARBA00022670"/>
    </source>
</evidence>
<evidence type="ECO:0000313" key="10">
    <source>
        <dbReference type="Proteomes" id="UP000007463"/>
    </source>
</evidence>
<dbReference type="EMBL" id="CP002542">
    <property type="protein sequence ID" value="AEA45484.1"/>
    <property type="molecule type" value="Genomic_DNA"/>
</dbReference>
<name>F2ID69_FLUTR</name>
<dbReference type="AlphaFoldDB" id="F2ID69"/>
<dbReference type="NCBIfam" id="TIGR04183">
    <property type="entry name" value="Por_Secre_tail"/>
    <property type="match status" value="1"/>
</dbReference>
<dbReference type="InterPro" id="IPR023828">
    <property type="entry name" value="Peptidase_S8_Ser-AS"/>
</dbReference>
<gene>
    <name evidence="9" type="ordered locus">Fluta_3513</name>
</gene>
<evidence type="ECO:0000313" key="9">
    <source>
        <dbReference type="EMBL" id="AEA45484.1"/>
    </source>
</evidence>
<dbReference type="Proteomes" id="UP000007463">
    <property type="component" value="Chromosome"/>
</dbReference>
<dbReference type="PANTHER" id="PTHR43806">
    <property type="entry name" value="PEPTIDASE S8"/>
    <property type="match status" value="1"/>
</dbReference>
<evidence type="ECO:0000256" key="3">
    <source>
        <dbReference type="ARBA" id="ARBA00022729"/>
    </source>
</evidence>
<feature type="active site" description="Charge relay system" evidence="6">
    <location>
        <position position="146"/>
    </location>
</feature>
<dbReference type="InterPro" id="IPR000209">
    <property type="entry name" value="Peptidase_S8/S53_dom"/>
</dbReference>
<dbReference type="KEGG" id="fte:Fluta_3513"/>
<reference evidence="10" key="2">
    <citation type="submission" date="2011-02" db="EMBL/GenBank/DDBJ databases">
        <title>The complete genome of Fluviicola taffensis DSM 16823.</title>
        <authorList>
            <consortium name="US DOE Joint Genome Institute (JGI-PGF)"/>
            <person name="Lucas S."/>
            <person name="Copeland A."/>
            <person name="Lapidus A."/>
            <person name="Bruce D."/>
            <person name="Goodwin L."/>
            <person name="Pitluck S."/>
            <person name="Kyrpides N."/>
            <person name="Mavromatis K."/>
            <person name="Ivanova N."/>
            <person name="Mikhailova N."/>
            <person name="Pagani I."/>
            <person name="Chertkov O."/>
            <person name="Detter J.C."/>
            <person name="Han C."/>
            <person name="Tapia R."/>
            <person name="Land M."/>
            <person name="Hauser L."/>
            <person name="Markowitz V."/>
            <person name="Cheng J.-F."/>
            <person name="Hugenholtz P."/>
            <person name="Woyke T."/>
            <person name="Wu D."/>
            <person name="Tindall B."/>
            <person name="Pomrenke H.G."/>
            <person name="Brambilla E."/>
            <person name="Klenk H.-P."/>
            <person name="Eisen J.A."/>
        </authorList>
    </citation>
    <scope>NUCLEOTIDE SEQUENCE [LARGE SCALE GENOMIC DNA]</scope>
    <source>
        <strain evidence="10">DSM 16823 / RW262 / RW262</strain>
    </source>
</reference>
<dbReference type="Pfam" id="PF18962">
    <property type="entry name" value="Por_Secre_tail"/>
    <property type="match status" value="1"/>
</dbReference>
<feature type="active site" description="Charge relay system" evidence="6">
    <location>
        <position position="208"/>
    </location>
</feature>
<evidence type="ECO:0000256" key="1">
    <source>
        <dbReference type="ARBA" id="ARBA00011073"/>
    </source>
</evidence>
<dbReference type="PANTHER" id="PTHR43806:SF11">
    <property type="entry name" value="CEREVISIN-RELATED"/>
    <property type="match status" value="1"/>
</dbReference>
<reference evidence="9 10" key="1">
    <citation type="journal article" date="2011" name="Stand. Genomic Sci.">
        <title>Complete genome sequence of the gliding freshwater bacterium Fluviicola taffensis type strain (RW262).</title>
        <authorList>
            <person name="Woyke T."/>
            <person name="Chertkov O."/>
            <person name="Lapidus A."/>
            <person name="Nolan M."/>
            <person name="Lucas S."/>
            <person name="Del Rio T.G."/>
            <person name="Tice H."/>
            <person name="Cheng J.F."/>
            <person name="Tapia R."/>
            <person name="Han C."/>
            <person name="Goodwin L."/>
            <person name="Pitluck S."/>
            <person name="Liolios K."/>
            <person name="Pagani I."/>
            <person name="Ivanova N."/>
            <person name="Huntemann M."/>
            <person name="Mavromatis K."/>
            <person name="Mikhailova N."/>
            <person name="Pati A."/>
            <person name="Chen A."/>
            <person name="Palaniappan K."/>
            <person name="Land M."/>
            <person name="Hauser L."/>
            <person name="Brambilla E.M."/>
            <person name="Rohde M."/>
            <person name="Mwirichia R."/>
            <person name="Sikorski J."/>
            <person name="Tindall B.J."/>
            <person name="Goker M."/>
            <person name="Bristow J."/>
            <person name="Eisen J.A."/>
            <person name="Markowitz V."/>
            <person name="Hugenholtz P."/>
            <person name="Klenk H.P."/>
            <person name="Kyrpides N.C."/>
        </authorList>
    </citation>
    <scope>NUCLEOTIDE SEQUENCE [LARGE SCALE GENOMIC DNA]</scope>
    <source>
        <strain evidence="10">DSM 16823 / RW262 / RW262</strain>
    </source>
</reference>
<dbReference type="OrthoDB" id="9792152at2"/>
<proteinExistence type="inferred from homology"/>
<dbReference type="PRINTS" id="PR00723">
    <property type="entry name" value="SUBTILISIN"/>
</dbReference>
<evidence type="ECO:0000256" key="4">
    <source>
        <dbReference type="ARBA" id="ARBA00022801"/>
    </source>
</evidence>
<dbReference type="PROSITE" id="PS00138">
    <property type="entry name" value="SUBTILASE_SER"/>
    <property type="match status" value="1"/>
</dbReference>
<comment type="similarity">
    <text evidence="1 6">Belongs to the peptidase S8 family.</text>
</comment>
<evidence type="ECO:0000259" key="7">
    <source>
        <dbReference type="Pfam" id="PF00082"/>
    </source>
</evidence>
<keyword evidence="3" id="KW-0732">Signal</keyword>
<keyword evidence="5 6" id="KW-0720">Serine protease</keyword>
<sequence precursor="true">MFIGKLLQQAVKVNKILFIVGLIFINSMQSFAQTDNFRFKKLLADQPTTSMAFAVTNSGNLDALLSIKEISVKQVTKDWIYIQTNPTWIKQAMESKVIKSFYLEFSMPKPLNDSTLVTHFVKPVHQGLGGLQTPFTGKDVIVAFVDQGLDYNHPDFRDANGNTRVLYYWDHSLPNAANTPMPYGYGQLWTGAEIQAGTCGSIEESSGHGTSVTGAGVSNGLANGEETGMAPEANIIVIETNFNLPNWTLTVADACDFVFKKAEQLGMPAVVNLSVGSYLGSHDGTDPAAVLMDNLLDEKNGRIIVCAAGNSGSWGKYHVHGDVDSDTSFVWVKPNPASQLGPNTVYLDLWSDLGDATWSYAWGANKSSGDFQERATTIYRAANASIGTTIKDTLWNGSNRVAILEIYPEIVGPNLHLEFYFTQVDSTSYLYSFKTKGSGKYDAWSGSEVISLNNMLVTGLPTSAIYPPIQHYHLPDSLQTLVSSWNCSPKVVTVGNIRNRWGHVDANGNNYLPNPPNYTNIGQLTPASSKGPTKYGHTKPDVVACGDVSLSAGPFWILNDPGWNASKSQNGMHVRNGGTSMASPVVAGIAALYLEKCSKGNYQSFLDGIHSTAFTDIYTGVIPNNAYGYGKIHALNLLLQSNFTNTITADAFFCPGDSAVSTASIPNYSIEWMNGDTTYKVPLTASGEVYFKAFDQNGCVSFSDTLDVLAASAPPAPVISVNGTLLSTSPYPSLQWYKDGILIPGATNSSYTITLPSSSFYTVSRTSIDGCEVFSLPYNPSLGLEELISQIQVYPNPTHGNVIINSVIPLSDLQIIDLQGRMVKSSFDNTQEISISDLQNGTYYLIIHTDVQYFQVKIVKN</sequence>
<feature type="domain" description="Peptidase S8/S53" evidence="7">
    <location>
        <begin position="137"/>
        <end position="312"/>
    </location>
</feature>
<feature type="active site" description="Charge relay system" evidence="6">
    <location>
        <position position="580"/>
    </location>
</feature>
<dbReference type="InterPro" id="IPR036852">
    <property type="entry name" value="Peptidase_S8/S53_dom_sf"/>
</dbReference>
<dbReference type="RefSeq" id="WP_013688251.1">
    <property type="nucleotide sequence ID" value="NC_015321.1"/>
</dbReference>
<evidence type="ECO:0000259" key="8">
    <source>
        <dbReference type="Pfam" id="PF18962"/>
    </source>
</evidence>
<dbReference type="InterPro" id="IPR026444">
    <property type="entry name" value="Secre_tail"/>
</dbReference>
<accession>F2ID69</accession>
<dbReference type="Gene3D" id="3.40.50.200">
    <property type="entry name" value="Peptidase S8/S53 domain"/>
    <property type="match status" value="2"/>
</dbReference>
<dbReference type="InterPro" id="IPR050131">
    <property type="entry name" value="Peptidase_S8_subtilisin-like"/>
</dbReference>
<dbReference type="GO" id="GO:0004252">
    <property type="term" value="F:serine-type endopeptidase activity"/>
    <property type="evidence" value="ECO:0007669"/>
    <property type="project" value="UniProtKB-UniRule"/>
</dbReference>
<feature type="domain" description="Peptidase S8/S53" evidence="7">
    <location>
        <begin position="487"/>
        <end position="630"/>
    </location>
</feature>
<evidence type="ECO:0000256" key="5">
    <source>
        <dbReference type="ARBA" id="ARBA00022825"/>
    </source>
</evidence>
<dbReference type="HOGENOM" id="CLU_332271_0_0_10"/>
<organism evidence="9 10">
    <name type="scientific">Fluviicola taffensis (strain DSM 16823 / NCIMB 13979 / RW262)</name>
    <dbReference type="NCBI Taxonomy" id="755732"/>
    <lineage>
        <taxon>Bacteria</taxon>
        <taxon>Pseudomonadati</taxon>
        <taxon>Bacteroidota</taxon>
        <taxon>Flavobacteriia</taxon>
        <taxon>Flavobacteriales</taxon>
        <taxon>Crocinitomicaceae</taxon>
        <taxon>Fluviicola</taxon>
    </lineage>
</organism>
<dbReference type="Pfam" id="PF00082">
    <property type="entry name" value="Peptidase_S8"/>
    <property type="match status" value="2"/>
</dbReference>
<evidence type="ECO:0000256" key="6">
    <source>
        <dbReference type="PROSITE-ProRule" id="PRU01240"/>
    </source>
</evidence>
<keyword evidence="2 6" id="KW-0645">Protease</keyword>
<feature type="domain" description="Secretion system C-terminal sorting" evidence="8">
    <location>
        <begin position="793"/>
        <end position="858"/>
    </location>
</feature>
<protein>
    <submittedName>
        <fullName evidence="9">Peptidase S8 and S53 subtilisin kexin sedolisin</fullName>
    </submittedName>
</protein>
<keyword evidence="10" id="KW-1185">Reference proteome</keyword>